<dbReference type="InterPro" id="IPR000212">
    <property type="entry name" value="DNA_helicase_UvrD/REP"/>
</dbReference>
<dbReference type="GO" id="GO:0000725">
    <property type="term" value="P:recombinational repair"/>
    <property type="evidence" value="ECO:0007669"/>
    <property type="project" value="TreeGrafter"/>
</dbReference>
<feature type="domain" description="Helicase/UvrB N-terminal" evidence="1">
    <location>
        <begin position="228"/>
        <end position="346"/>
    </location>
</feature>
<dbReference type="Gene3D" id="3.40.50.300">
    <property type="entry name" value="P-loop containing nucleotide triphosphate hydrolases"/>
    <property type="match status" value="2"/>
</dbReference>
<evidence type="ECO:0000313" key="4">
    <source>
        <dbReference type="Proteomes" id="UP000287352"/>
    </source>
</evidence>
<keyword evidence="4" id="KW-1185">Reference proteome</keyword>
<name>A0A402A068_9CHLR</name>
<accession>A0A402A068</accession>
<dbReference type="Pfam" id="PF08378">
    <property type="entry name" value="NERD"/>
    <property type="match status" value="1"/>
</dbReference>
<dbReference type="GO" id="GO:0005829">
    <property type="term" value="C:cytosol"/>
    <property type="evidence" value="ECO:0007669"/>
    <property type="project" value="TreeGrafter"/>
</dbReference>
<organism evidence="3 4">
    <name type="scientific">Tengunoibacter tsumagoiensis</name>
    <dbReference type="NCBI Taxonomy" id="2014871"/>
    <lineage>
        <taxon>Bacteria</taxon>
        <taxon>Bacillati</taxon>
        <taxon>Chloroflexota</taxon>
        <taxon>Ktedonobacteria</taxon>
        <taxon>Ktedonobacterales</taxon>
        <taxon>Dictyobacteraceae</taxon>
        <taxon>Tengunoibacter</taxon>
    </lineage>
</organism>
<sequence length="574" mass="65452">MARMIPPTYHINTSSKGEVEVFRRLRDDPKTQNWIVLHSLDVANHQKQISGEIDFVVIIPNRGVLCIEVKACHRLKRHEGQWYYGNNSTPDTRGPFKQASQAMHSTRLKIFSRNKALSGILFWSAVIFPYVTFSAQSEEWHSWQVIDRTQFNARPLGVLLERILDEAHHFIKTKEKSIWHPSPDEPTQAQSEQIAELLRPSFEFFESPKSRRQRQSEELKYYTTEQFSALDSMEMNPRIIFSGPAGTGKTLLAIEAARRSNETGKKVLFLCYNNLLGKWLAEQTTELQPNVTTKTLHSHMLAITKYTGSQSSHTFWQQDLPSLAIDKLLEAEGEEGAFDEIIVDEAQDILQEKYLDFLDLSLRGGLASGHWKLFGDFEKQAIYDVADFSLDTFLRERTHAAPTYKLNANCRNTPRIVQFVHLLGNLHPGYSKILRSDNKMEPVLRYYTNLADQQHLLTQILEQLYAEGLTDNDIVILSPRSTNSCLAGSLDKSPWKDRLSPLSLANRGKIGYSSIQGFKGLESEVVIVTDIEMIDSDASSALFYIAATRALNRLFILMNEGVQQSIRKKLHFTA</sequence>
<feature type="domain" description="NERD" evidence="2">
    <location>
        <begin position="15"/>
        <end position="129"/>
    </location>
</feature>
<proteinExistence type="predicted"/>
<protein>
    <submittedName>
        <fullName evidence="3">Nuclease</fullName>
    </submittedName>
</protein>
<comment type="caution">
    <text evidence="3">The sequence shown here is derived from an EMBL/GenBank/DDBJ whole genome shotgun (WGS) entry which is preliminary data.</text>
</comment>
<dbReference type="GO" id="GO:0043138">
    <property type="term" value="F:3'-5' DNA helicase activity"/>
    <property type="evidence" value="ECO:0007669"/>
    <property type="project" value="TreeGrafter"/>
</dbReference>
<evidence type="ECO:0000313" key="3">
    <source>
        <dbReference type="EMBL" id="GCE12503.1"/>
    </source>
</evidence>
<dbReference type="InterPro" id="IPR027417">
    <property type="entry name" value="P-loop_NTPase"/>
</dbReference>
<gene>
    <name evidence="3" type="ORF">KTT_23620</name>
</gene>
<dbReference type="RefSeq" id="WP_126580117.1">
    <property type="nucleotide sequence ID" value="NZ_BIFR01000001.1"/>
</dbReference>
<dbReference type="GO" id="GO:0003677">
    <property type="term" value="F:DNA binding"/>
    <property type="evidence" value="ECO:0007669"/>
    <property type="project" value="InterPro"/>
</dbReference>
<reference evidence="4" key="1">
    <citation type="submission" date="2018-12" db="EMBL/GenBank/DDBJ databases">
        <title>Tengunoibacter tsumagoiensis gen. nov., sp. nov., Dictyobacter kobayashii sp. nov., D. alpinus sp. nov., and D. joshuensis sp. nov. and description of Dictyobacteraceae fam. nov. within the order Ktedonobacterales isolated from Tengu-no-mugimeshi.</title>
        <authorList>
            <person name="Wang C.M."/>
            <person name="Zheng Y."/>
            <person name="Sakai Y."/>
            <person name="Toyoda A."/>
            <person name="Minakuchi Y."/>
            <person name="Abe K."/>
            <person name="Yokota A."/>
            <person name="Yabe S."/>
        </authorList>
    </citation>
    <scope>NUCLEOTIDE SEQUENCE [LARGE SCALE GENOMIC DNA]</scope>
    <source>
        <strain evidence="4">Uno3</strain>
    </source>
</reference>
<dbReference type="InterPro" id="IPR011528">
    <property type="entry name" value="NERD"/>
</dbReference>
<dbReference type="EMBL" id="BIFR01000001">
    <property type="protein sequence ID" value="GCE12503.1"/>
    <property type="molecule type" value="Genomic_DNA"/>
</dbReference>
<dbReference type="PANTHER" id="PTHR11070:SF2">
    <property type="entry name" value="ATP-DEPENDENT DNA HELICASE SRS2"/>
    <property type="match status" value="1"/>
</dbReference>
<evidence type="ECO:0000259" key="2">
    <source>
        <dbReference type="Pfam" id="PF08378"/>
    </source>
</evidence>
<dbReference type="SUPFAM" id="SSF52540">
    <property type="entry name" value="P-loop containing nucleoside triphosphate hydrolases"/>
    <property type="match status" value="1"/>
</dbReference>
<dbReference type="PANTHER" id="PTHR11070">
    <property type="entry name" value="UVRD / RECB / PCRA DNA HELICASE FAMILY MEMBER"/>
    <property type="match status" value="1"/>
</dbReference>
<dbReference type="InterPro" id="IPR006935">
    <property type="entry name" value="Helicase/UvrB_N"/>
</dbReference>
<evidence type="ECO:0000259" key="1">
    <source>
        <dbReference type="Pfam" id="PF04851"/>
    </source>
</evidence>
<dbReference type="GO" id="GO:0005524">
    <property type="term" value="F:ATP binding"/>
    <property type="evidence" value="ECO:0007669"/>
    <property type="project" value="InterPro"/>
</dbReference>
<dbReference type="GO" id="GO:0016787">
    <property type="term" value="F:hydrolase activity"/>
    <property type="evidence" value="ECO:0007669"/>
    <property type="project" value="InterPro"/>
</dbReference>
<dbReference type="OrthoDB" id="9787585at2"/>
<dbReference type="AlphaFoldDB" id="A0A402A068"/>
<dbReference type="Pfam" id="PF04851">
    <property type="entry name" value="ResIII"/>
    <property type="match status" value="1"/>
</dbReference>
<dbReference type="Proteomes" id="UP000287352">
    <property type="component" value="Unassembled WGS sequence"/>
</dbReference>